<keyword evidence="3" id="KW-1185">Reference proteome</keyword>
<organism evidence="2 3">
    <name type="scientific">Trujillonella endophytica</name>
    <dbReference type="NCBI Taxonomy" id="673521"/>
    <lineage>
        <taxon>Bacteria</taxon>
        <taxon>Bacillati</taxon>
        <taxon>Actinomycetota</taxon>
        <taxon>Actinomycetes</taxon>
        <taxon>Geodermatophilales</taxon>
        <taxon>Geodermatophilaceae</taxon>
        <taxon>Trujillonella</taxon>
    </lineage>
</organism>
<gene>
    <name evidence="2" type="ORF">SAMN05660991_03743</name>
</gene>
<evidence type="ECO:0000256" key="1">
    <source>
        <dbReference type="SAM" id="MobiDB-lite"/>
    </source>
</evidence>
<proteinExistence type="predicted"/>
<feature type="compositionally biased region" description="Basic and acidic residues" evidence="1">
    <location>
        <begin position="66"/>
        <end position="75"/>
    </location>
</feature>
<dbReference type="RefSeq" id="WP_091947031.1">
    <property type="nucleotide sequence ID" value="NZ_FOEE01000013.1"/>
</dbReference>
<dbReference type="AlphaFoldDB" id="A0A1H8VRG5"/>
<dbReference type="STRING" id="673521.SAMN05660991_03743"/>
<feature type="region of interest" description="Disordered" evidence="1">
    <location>
        <begin position="1"/>
        <end position="43"/>
    </location>
</feature>
<protein>
    <submittedName>
        <fullName evidence="2">Uncharacterized protein</fullName>
    </submittedName>
</protein>
<sequence length="94" mass="10214">MADDAEHLTGSEPPSRRARRLAQRAADRVDARGPRTGELFLPETARAARAAAGLPADLSETARIRRLRLAEHPRSEPPGPPAPPRMGGRHRPTD</sequence>
<dbReference type="EMBL" id="FOEE01000013">
    <property type="protein sequence ID" value="SEP17870.1"/>
    <property type="molecule type" value="Genomic_DNA"/>
</dbReference>
<evidence type="ECO:0000313" key="2">
    <source>
        <dbReference type="EMBL" id="SEP17870.1"/>
    </source>
</evidence>
<feature type="region of interest" description="Disordered" evidence="1">
    <location>
        <begin position="66"/>
        <end position="94"/>
    </location>
</feature>
<name>A0A1H8VRG5_9ACTN</name>
<feature type="compositionally biased region" description="Basic and acidic residues" evidence="1">
    <location>
        <begin position="25"/>
        <end position="35"/>
    </location>
</feature>
<reference evidence="3" key="1">
    <citation type="submission" date="2016-10" db="EMBL/GenBank/DDBJ databases">
        <authorList>
            <person name="Varghese N."/>
            <person name="Submissions S."/>
        </authorList>
    </citation>
    <scope>NUCLEOTIDE SEQUENCE [LARGE SCALE GENOMIC DNA]</scope>
    <source>
        <strain evidence="3">DSM 45413</strain>
    </source>
</reference>
<dbReference type="Proteomes" id="UP000198960">
    <property type="component" value="Unassembled WGS sequence"/>
</dbReference>
<accession>A0A1H8VRG5</accession>
<evidence type="ECO:0000313" key="3">
    <source>
        <dbReference type="Proteomes" id="UP000198960"/>
    </source>
</evidence>